<name>K7X7K7_AGRTU</name>
<geneLocation type="plasmid" evidence="1">
    <name>pAoF64/95</name>
</geneLocation>
<proteinExistence type="predicted"/>
<keyword evidence="1" id="KW-0614">Plasmid</keyword>
<organism evidence="1">
    <name type="scientific">Agrobacterium tumefaciens</name>
    <dbReference type="NCBI Taxonomy" id="358"/>
    <lineage>
        <taxon>Bacteria</taxon>
        <taxon>Pseudomonadati</taxon>
        <taxon>Pseudomonadota</taxon>
        <taxon>Alphaproteobacteria</taxon>
        <taxon>Hyphomicrobiales</taxon>
        <taxon>Rhizobiaceae</taxon>
        <taxon>Rhizobium/Agrobacterium group</taxon>
        <taxon>Agrobacterium</taxon>
        <taxon>Agrobacterium tumefaciens complex</taxon>
    </lineage>
</organism>
<dbReference type="AlphaFoldDB" id="K7X7K7"/>
<dbReference type="EMBL" id="JX683454">
    <property type="protein sequence ID" value="AFX65628.1"/>
    <property type="molecule type" value="Genomic_DNA"/>
</dbReference>
<accession>K7X7K7</accession>
<evidence type="ECO:0000313" key="1">
    <source>
        <dbReference type="EMBL" id="AFX65628.1"/>
    </source>
</evidence>
<protein>
    <submittedName>
        <fullName evidence="1">Uncharacterized protein</fullName>
    </submittedName>
</protein>
<reference evidence="1" key="1">
    <citation type="journal article" date="2014" name="J. Bacteriol.">
        <title>Quorum-dependent mannopine-inducible conjugative transfer of an Agrobacterium opine-catabolic plasmid.</title>
        <authorList>
            <person name="Wetzel M.E."/>
            <person name="Kim K.S."/>
            <person name="Miller M."/>
            <person name="Olsen G.J."/>
            <person name="Farrand S.K."/>
        </authorList>
    </citation>
    <scope>NUCLEOTIDE SEQUENCE</scope>
    <source>
        <strain evidence="1">F64/95</strain>
        <plasmid evidence="1">pAoF64/95</plasmid>
    </source>
</reference>
<sequence length="58" mass="6422">MIFVEAPVDIGASSSAENRKLDLIFLFPDRSRQISIFCRGAWPFVSKTGLEGPEPPDL</sequence>